<sequence length="283" mass="32251">MKVNLNSFVNKTINIRSTFQSIYSNVPLVYYWDHSTNWGDSINSFVFQSILGKKVFSSNKVFNLSNREVVTGIGSILNSKLSNYSVWGSGFLSEGHGLRTSPNKVLAIRGKLTGKKIKDQFGIECEVFGDPGLLFREYYNPDQKLEYSIGIIPHFKEMNEPIIHSIKSRFASEINVIDPRIDIFEFANEVKKCERILSSSLHGLVLAESYGIPTIRIKISNKLIGGDFKFLDYYSGVSIKHFELCFLESFEIRDVIKISKKASIKDLNFNSVLLASVLREYEW</sequence>
<gene>
    <name evidence="2" type="ORF">NY014_01175</name>
</gene>
<feature type="domain" description="Polysaccharide pyruvyl transferase" evidence="1">
    <location>
        <begin position="109"/>
        <end position="219"/>
    </location>
</feature>
<organism evidence="2 3">
    <name type="scientific">Algoriphagus limi</name>
    <dbReference type="NCBI Taxonomy" id="2975273"/>
    <lineage>
        <taxon>Bacteria</taxon>
        <taxon>Pseudomonadati</taxon>
        <taxon>Bacteroidota</taxon>
        <taxon>Cytophagia</taxon>
        <taxon>Cytophagales</taxon>
        <taxon>Cyclobacteriaceae</taxon>
        <taxon>Algoriphagus</taxon>
    </lineage>
</organism>
<accession>A0ABT2G175</accession>
<comment type="caution">
    <text evidence="2">The sequence shown here is derived from an EMBL/GenBank/DDBJ whole genome shotgun (WGS) entry which is preliminary data.</text>
</comment>
<evidence type="ECO:0000313" key="3">
    <source>
        <dbReference type="Proteomes" id="UP001206788"/>
    </source>
</evidence>
<dbReference type="Pfam" id="PF04230">
    <property type="entry name" value="PS_pyruv_trans"/>
    <property type="match status" value="1"/>
</dbReference>
<name>A0ABT2G175_9BACT</name>
<dbReference type="InterPro" id="IPR007345">
    <property type="entry name" value="Polysacch_pyruvyl_Trfase"/>
</dbReference>
<protein>
    <submittedName>
        <fullName evidence="2">Polysaccharide pyruvyl transferase family protein</fullName>
    </submittedName>
</protein>
<evidence type="ECO:0000313" key="2">
    <source>
        <dbReference type="EMBL" id="MCS5489019.1"/>
    </source>
</evidence>
<proteinExistence type="predicted"/>
<keyword evidence="3" id="KW-1185">Reference proteome</keyword>
<dbReference type="GO" id="GO:0016740">
    <property type="term" value="F:transferase activity"/>
    <property type="evidence" value="ECO:0007669"/>
    <property type="project" value="UniProtKB-KW"/>
</dbReference>
<dbReference type="EMBL" id="JANWGH010000001">
    <property type="protein sequence ID" value="MCS5489019.1"/>
    <property type="molecule type" value="Genomic_DNA"/>
</dbReference>
<dbReference type="RefSeq" id="WP_259414116.1">
    <property type="nucleotide sequence ID" value="NZ_JANWGH010000001.1"/>
</dbReference>
<keyword evidence="2" id="KW-0808">Transferase</keyword>
<evidence type="ECO:0000259" key="1">
    <source>
        <dbReference type="Pfam" id="PF04230"/>
    </source>
</evidence>
<reference evidence="2 3" key="1">
    <citation type="submission" date="2022-08" db="EMBL/GenBank/DDBJ databases">
        <title>Algoriphagus sp. CAU 1643 isolated from mud.</title>
        <authorList>
            <person name="Kim W."/>
        </authorList>
    </citation>
    <scope>NUCLEOTIDE SEQUENCE [LARGE SCALE GENOMIC DNA]</scope>
    <source>
        <strain evidence="2 3">CAU 1643</strain>
    </source>
</reference>
<dbReference type="Proteomes" id="UP001206788">
    <property type="component" value="Unassembled WGS sequence"/>
</dbReference>